<sequence>MPFLRAASQRLQAVIGMRNDLPFDLLMGTGQNDAENLVLGLDGGLVDLGLRNTGLSHDKTGDVDGNESWLRAHIAAGERGGITRGHAAGSNQPNTDFDTDGNGNTNINIQDPATTTHLLQNIHDSLNARQPSTCTHQTCATQQRDAARSPHAGKTFFPLSVNPHTGQGLREYLLARALITGSKKESVGAFHFMISRRT</sequence>
<protein>
    <submittedName>
        <fullName evidence="1">Uncharacterized protein</fullName>
    </submittedName>
</protein>
<evidence type="ECO:0000313" key="1">
    <source>
        <dbReference type="EMBL" id="RAL61787.1"/>
    </source>
</evidence>
<dbReference type="AlphaFoldDB" id="A0A395INA9"/>
<evidence type="ECO:0000313" key="2">
    <source>
        <dbReference type="Proteomes" id="UP000249056"/>
    </source>
</evidence>
<keyword evidence="2" id="KW-1185">Reference proteome</keyword>
<dbReference type="OrthoDB" id="3564670at2759"/>
<gene>
    <name evidence="1" type="ORF">DID88_002850</name>
</gene>
<dbReference type="EMBL" id="QKRW01000028">
    <property type="protein sequence ID" value="RAL61787.1"/>
    <property type="molecule type" value="Genomic_DNA"/>
</dbReference>
<accession>A0A395INA9</accession>
<comment type="caution">
    <text evidence="1">The sequence shown here is derived from an EMBL/GenBank/DDBJ whole genome shotgun (WGS) entry which is preliminary data.</text>
</comment>
<proteinExistence type="predicted"/>
<organism evidence="1 2">
    <name type="scientific">Monilinia fructigena</name>
    <dbReference type="NCBI Taxonomy" id="38457"/>
    <lineage>
        <taxon>Eukaryota</taxon>
        <taxon>Fungi</taxon>
        <taxon>Dikarya</taxon>
        <taxon>Ascomycota</taxon>
        <taxon>Pezizomycotina</taxon>
        <taxon>Leotiomycetes</taxon>
        <taxon>Helotiales</taxon>
        <taxon>Sclerotiniaceae</taxon>
        <taxon>Monilinia</taxon>
    </lineage>
</organism>
<name>A0A395INA9_9HELO</name>
<dbReference type="Proteomes" id="UP000249056">
    <property type="component" value="Unassembled WGS sequence"/>
</dbReference>
<reference evidence="1 2" key="1">
    <citation type="submission" date="2018-06" db="EMBL/GenBank/DDBJ databases">
        <title>Genome Sequence of the Brown Rot Fungal Pathogen Monilinia fructigena.</title>
        <authorList>
            <person name="Landi L."/>
            <person name="De Miccolis Angelini R.M."/>
            <person name="Pollastro S."/>
            <person name="Abate D."/>
            <person name="Faretra F."/>
            <person name="Romanazzi G."/>
        </authorList>
    </citation>
    <scope>NUCLEOTIDE SEQUENCE [LARGE SCALE GENOMIC DNA]</scope>
    <source>
        <strain evidence="1 2">Mfrg269</strain>
    </source>
</reference>